<dbReference type="InterPro" id="IPR014729">
    <property type="entry name" value="Rossmann-like_a/b/a_fold"/>
</dbReference>
<sequence length="498" mass="55895">MVGPFRQSERMPIYQAYVEKLVKTGHAYLDFRPPSAESESTPGQRLEQYNQPSTEEAQNLIDQGHRYVVRFKLPTEKIEFDDVVFGSMSVDPKDLGNDPVLIKSDGWPTYHLASVVDDIEMGITHVLRGEEWLPSAGKHLALFQALGCIPPAFAHLPLLINPDGSKLSKRSGDTHVQSYIDRGYEPEALINFIGLMGYNHKNAVEGETQEGAQKFGESISEVMTIENLIEGYDSQRIARSRATPFFPKLDFLNRQHLRQALSEDAQGYSTLLFRRHEPAQTQRLRRKRYDILFAAQRDLEAVYGQQPMTTLQGTKKVVHLVKEQLNTTKDIVQEARFLFVQPDWSSSNAQKALRGTLTRKDYPQGVDIPTVMKTALNAYVAYLRTRSDHAGKAGQDRESHDPLTNILPKLAGEIQPNSENDPKAAFSPKALQLLARKTLRWAMTGGEPGPAVSDVIDVMPKKMLIKRLENARDSLDDAVTAVRTQPAGKPNPVKSKRN</sequence>
<evidence type="ECO:0000256" key="4">
    <source>
        <dbReference type="ARBA" id="ARBA00022840"/>
    </source>
</evidence>
<keyword evidence="2 7" id="KW-0436">Ligase</keyword>
<keyword evidence="6 7" id="KW-0030">Aminoacyl-tRNA synthetase</keyword>
<organism evidence="10 11">
    <name type="scientific">Tilletia horrida</name>
    <dbReference type="NCBI Taxonomy" id="155126"/>
    <lineage>
        <taxon>Eukaryota</taxon>
        <taxon>Fungi</taxon>
        <taxon>Dikarya</taxon>
        <taxon>Basidiomycota</taxon>
        <taxon>Ustilaginomycotina</taxon>
        <taxon>Exobasidiomycetes</taxon>
        <taxon>Tilletiales</taxon>
        <taxon>Tilletiaceae</taxon>
        <taxon>Tilletia</taxon>
    </lineage>
</organism>
<dbReference type="Proteomes" id="UP001176517">
    <property type="component" value="Unassembled WGS sequence"/>
</dbReference>
<evidence type="ECO:0000256" key="3">
    <source>
        <dbReference type="ARBA" id="ARBA00022741"/>
    </source>
</evidence>
<dbReference type="SUPFAM" id="SSF52374">
    <property type="entry name" value="Nucleotidylyl transferase"/>
    <property type="match status" value="1"/>
</dbReference>
<gene>
    <name evidence="10" type="primary">MSE1</name>
    <name evidence="10" type="ORF">OC846_003773</name>
</gene>
<keyword evidence="11" id="KW-1185">Reference proteome</keyword>
<dbReference type="PANTHER" id="PTHR43311:SF2">
    <property type="entry name" value="GLUTAMATE--TRNA LIGASE, MITOCHONDRIAL-RELATED"/>
    <property type="match status" value="1"/>
</dbReference>
<dbReference type="EMBL" id="JAPDMZ010000098">
    <property type="protein sequence ID" value="KAK0550148.1"/>
    <property type="molecule type" value="Genomic_DNA"/>
</dbReference>
<evidence type="ECO:0000256" key="2">
    <source>
        <dbReference type="ARBA" id="ARBA00022598"/>
    </source>
</evidence>
<feature type="compositionally biased region" description="Polar residues" evidence="8">
    <location>
        <begin position="37"/>
        <end position="52"/>
    </location>
</feature>
<evidence type="ECO:0000256" key="8">
    <source>
        <dbReference type="SAM" id="MobiDB-lite"/>
    </source>
</evidence>
<evidence type="ECO:0000313" key="10">
    <source>
        <dbReference type="EMBL" id="KAK0550148.1"/>
    </source>
</evidence>
<dbReference type="InterPro" id="IPR008925">
    <property type="entry name" value="aa_tRNA-synth_I_cd-bd_sf"/>
</dbReference>
<accession>A0AAN6GU68</accession>
<keyword evidence="3 7" id="KW-0547">Nucleotide-binding</keyword>
<evidence type="ECO:0000313" key="11">
    <source>
        <dbReference type="Proteomes" id="UP001176517"/>
    </source>
</evidence>
<evidence type="ECO:0000256" key="6">
    <source>
        <dbReference type="ARBA" id="ARBA00023146"/>
    </source>
</evidence>
<feature type="domain" description="Glutamyl/glutaminyl-tRNA synthetase class Ib catalytic" evidence="9">
    <location>
        <begin position="3"/>
        <end position="214"/>
    </location>
</feature>
<dbReference type="GO" id="GO:0005739">
    <property type="term" value="C:mitochondrion"/>
    <property type="evidence" value="ECO:0007669"/>
    <property type="project" value="TreeGrafter"/>
</dbReference>
<evidence type="ECO:0000256" key="5">
    <source>
        <dbReference type="ARBA" id="ARBA00022917"/>
    </source>
</evidence>
<dbReference type="GO" id="GO:0000049">
    <property type="term" value="F:tRNA binding"/>
    <property type="evidence" value="ECO:0007669"/>
    <property type="project" value="InterPro"/>
</dbReference>
<evidence type="ECO:0000259" key="9">
    <source>
        <dbReference type="Pfam" id="PF00749"/>
    </source>
</evidence>
<feature type="region of interest" description="Disordered" evidence="8">
    <location>
        <begin position="474"/>
        <end position="498"/>
    </location>
</feature>
<name>A0AAN6GU68_9BASI</name>
<feature type="region of interest" description="Disordered" evidence="8">
    <location>
        <begin position="31"/>
        <end position="52"/>
    </location>
</feature>
<dbReference type="Gene3D" id="3.40.50.620">
    <property type="entry name" value="HUPs"/>
    <property type="match status" value="1"/>
</dbReference>
<comment type="caution">
    <text evidence="10">The sequence shown here is derived from an EMBL/GenBank/DDBJ whole genome shotgun (WGS) entry which is preliminary data.</text>
</comment>
<reference evidence="10" key="1">
    <citation type="journal article" date="2023" name="PhytoFront">
        <title>Draft Genome Resources of Seven Strains of Tilletia horrida, Causal Agent of Kernel Smut of Rice.</title>
        <authorList>
            <person name="Khanal S."/>
            <person name="Antony Babu S."/>
            <person name="Zhou X.G."/>
        </authorList>
    </citation>
    <scope>NUCLEOTIDE SEQUENCE</scope>
    <source>
        <strain evidence="10">TX6</strain>
    </source>
</reference>
<dbReference type="AlphaFoldDB" id="A0AAN6GU68"/>
<keyword evidence="5 7" id="KW-0648">Protein biosynthesis</keyword>
<dbReference type="InterPro" id="IPR049940">
    <property type="entry name" value="GluQ/Sye"/>
</dbReference>
<dbReference type="PANTHER" id="PTHR43311">
    <property type="entry name" value="GLUTAMATE--TRNA LIGASE"/>
    <property type="match status" value="1"/>
</dbReference>
<dbReference type="InterPro" id="IPR020058">
    <property type="entry name" value="Glu/Gln-tRNA-synth_Ib_cat-dom"/>
</dbReference>
<comment type="similarity">
    <text evidence="1">Belongs to the class-I aminoacyl-tRNA synthetase family. Glutamate--tRNA ligase type 1 subfamily.</text>
</comment>
<proteinExistence type="inferred from homology"/>
<evidence type="ECO:0000256" key="7">
    <source>
        <dbReference type="RuleBase" id="RU363037"/>
    </source>
</evidence>
<dbReference type="GO" id="GO:0004818">
    <property type="term" value="F:glutamate-tRNA ligase activity"/>
    <property type="evidence" value="ECO:0007669"/>
    <property type="project" value="UniProtKB-EC"/>
</dbReference>
<dbReference type="GO" id="GO:0005524">
    <property type="term" value="F:ATP binding"/>
    <property type="evidence" value="ECO:0007669"/>
    <property type="project" value="UniProtKB-KW"/>
</dbReference>
<dbReference type="EC" id="6.1.1.17" evidence="10"/>
<dbReference type="GO" id="GO:0006424">
    <property type="term" value="P:glutamyl-tRNA aminoacylation"/>
    <property type="evidence" value="ECO:0007669"/>
    <property type="project" value="TreeGrafter"/>
</dbReference>
<dbReference type="SUPFAM" id="SSF48163">
    <property type="entry name" value="An anticodon-binding domain of class I aminoacyl-tRNA synthetases"/>
    <property type="match status" value="1"/>
</dbReference>
<protein>
    <submittedName>
        <fullName evidence="10">Glutamate--tRNA ligase mitochondrial</fullName>
        <ecNumber evidence="10">6.1.1.17</ecNumber>
    </submittedName>
</protein>
<dbReference type="Pfam" id="PF00749">
    <property type="entry name" value="tRNA-synt_1c"/>
    <property type="match status" value="1"/>
</dbReference>
<evidence type="ECO:0000256" key="1">
    <source>
        <dbReference type="ARBA" id="ARBA00007894"/>
    </source>
</evidence>
<keyword evidence="4 7" id="KW-0067">ATP-binding</keyword>